<sequence>MRRAGGAGGLLIGLMLSVFGGVGRGARGFRSSVLKFFTSSVDVKVCSPFAGSAAIVETVVWPRMLALNSSICFSTSSGVAGEKICLRVLKVLVLPTMPVCCCCCCWCCWCW</sequence>
<organism evidence="1">
    <name type="scientific">Anopheles braziliensis</name>
    <dbReference type="NCBI Taxonomy" id="58242"/>
    <lineage>
        <taxon>Eukaryota</taxon>
        <taxon>Metazoa</taxon>
        <taxon>Ecdysozoa</taxon>
        <taxon>Arthropoda</taxon>
        <taxon>Hexapoda</taxon>
        <taxon>Insecta</taxon>
        <taxon>Pterygota</taxon>
        <taxon>Neoptera</taxon>
        <taxon>Endopterygota</taxon>
        <taxon>Diptera</taxon>
        <taxon>Nematocera</taxon>
        <taxon>Culicoidea</taxon>
        <taxon>Culicidae</taxon>
        <taxon>Anophelinae</taxon>
        <taxon>Anopheles</taxon>
    </lineage>
</organism>
<dbReference type="AlphaFoldDB" id="A0A2M3ZNZ6"/>
<evidence type="ECO:0000313" key="1">
    <source>
        <dbReference type="EMBL" id="MBW30223.1"/>
    </source>
</evidence>
<reference evidence="1" key="1">
    <citation type="submission" date="2018-01" db="EMBL/GenBank/DDBJ databases">
        <title>An insight into the sialome of Amazonian anophelines.</title>
        <authorList>
            <person name="Ribeiro J.M."/>
            <person name="Scarpassa V."/>
            <person name="Calvo E."/>
        </authorList>
    </citation>
    <scope>NUCLEOTIDE SEQUENCE</scope>
    <source>
        <tissue evidence="1">Salivary glands</tissue>
    </source>
</reference>
<dbReference type="EMBL" id="GGFM01009472">
    <property type="protein sequence ID" value="MBW30223.1"/>
    <property type="molecule type" value="Transcribed_RNA"/>
</dbReference>
<name>A0A2M3ZNZ6_9DIPT</name>
<protein>
    <submittedName>
        <fullName evidence="1">Putative secreted peptide</fullName>
    </submittedName>
</protein>
<proteinExistence type="predicted"/>
<accession>A0A2M3ZNZ6</accession>